<dbReference type="HAMAP" id="MF_01500">
    <property type="entry name" value="MtrG"/>
    <property type="match status" value="1"/>
</dbReference>
<comment type="subcellular location">
    <subcellularLocation>
        <location evidence="10">Cell membrane</location>
        <topology evidence="10">Single-pass membrane protein</topology>
    </subcellularLocation>
</comment>
<dbReference type="GO" id="GO:0030269">
    <property type="term" value="F:tetrahydromethanopterin S-methyltransferase activity"/>
    <property type="evidence" value="ECO:0007669"/>
    <property type="project" value="UniProtKB-UniRule"/>
</dbReference>
<evidence type="ECO:0000256" key="7">
    <source>
        <dbReference type="ARBA" id="ARBA00022989"/>
    </source>
</evidence>
<comment type="pathway">
    <text evidence="10">One-carbon metabolism; methanogenesis from CO(2); methyl-coenzyme M from 5,10-methylene-5,6,7,8-tetrahydromethanopterin: step 2/2.</text>
</comment>
<evidence type="ECO:0000313" key="11">
    <source>
        <dbReference type="EMBL" id="PWB86460.1"/>
    </source>
</evidence>
<dbReference type="UniPathway" id="UPA00640">
    <property type="reaction ID" value="UER00698"/>
</dbReference>
<keyword evidence="4 10" id="KW-0808">Transferase</keyword>
<evidence type="ECO:0000256" key="2">
    <source>
        <dbReference type="ARBA" id="ARBA00022563"/>
    </source>
</evidence>
<dbReference type="EC" id="7.2.1.4" evidence="10"/>
<keyword evidence="6 10" id="KW-1278">Translocase</keyword>
<dbReference type="GO" id="GO:0032259">
    <property type="term" value="P:methylation"/>
    <property type="evidence" value="ECO:0007669"/>
    <property type="project" value="UniProtKB-KW"/>
</dbReference>
<proteinExistence type="inferred from homology"/>
<keyword evidence="8 10" id="KW-0484">Methanogenesis</keyword>
<dbReference type="GO" id="GO:0006730">
    <property type="term" value="P:one-carbon metabolic process"/>
    <property type="evidence" value="ECO:0007669"/>
    <property type="project" value="UniProtKB-UniRule"/>
</dbReference>
<keyword evidence="12" id="KW-1185">Reference proteome</keyword>
<evidence type="ECO:0000256" key="10">
    <source>
        <dbReference type="HAMAP-Rule" id="MF_01500"/>
    </source>
</evidence>
<keyword evidence="5 10" id="KW-0812">Transmembrane</keyword>
<dbReference type="EMBL" id="MZGS01000024">
    <property type="protein sequence ID" value="PWB86460.1"/>
    <property type="molecule type" value="Genomic_DNA"/>
</dbReference>
<sequence>MSEESVPQVMVSSDDFNQITAKLDEAEEKVDFTVGEYYQRLGQQTGRDVGILYGIIIGLIILVVAIKFGVASMLATLI</sequence>
<feature type="transmembrane region" description="Helical" evidence="10">
    <location>
        <begin position="51"/>
        <end position="77"/>
    </location>
</feature>
<comment type="catalytic activity">
    <reaction evidence="10">
        <text>5-methyl-5,6,7,8-tetrahydromethanopterin + coenzyme M + 2 Na(+)(in) = 5,6,7,8-tetrahydromethanopterin + methyl-coenzyme M + 2 Na(+)(out)</text>
        <dbReference type="Rhea" id="RHEA:53492"/>
        <dbReference type="ChEBI" id="CHEBI:29101"/>
        <dbReference type="ChEBI" id="CHEBI:58103"/>
        <dbReference type="ChEBI" id="CHEBI:58116"/>
        <dbReference type="ChEBI" id="CHEBI:58286"/>
        <dbReference type="ChEBI" id="CHEBI:58319"/>
        <dbReference type="EC" id="7.2.1.4"/>
    </reaction>
</comment>
<dbReference type="Proteomes" id="UP000251717">
    <property type="component" value="Unassembled WGS sequence"/>
</dbReference>
<evidence type="ECO:0000256" key="4">
    <source>
        <dbReference type="ARBA" id="ARBA00022679"/>
    </source>
</evidence>
<dbReference type="GO" id="GO:0019386">
    <property type="term" value="P:methanogenesis, from carbon dioxide"/>
    <property type="evidence" value="ECO:0007669"/>
    <property type="project" value="UniProtKB-UniRule"/>
</dbReference>
<reference evidence="11 12" key="1">
    <citation type="submission" date="2017-03" db="EMBL/GenBank/DDBJ databases">
        <title>Genome sequence of Methanobrevibacter thaueri.</title>
        <authorList>
            <person name="Poehlein A."/>
            <person name="Seedorf H."/>
            <person name="Daniel R."/>
        </authorList>
    </citation>
    <scope>NUCLEOTIDE SEQUENCE [LARGE SCALE GENOMIC DNA]</scope>
    <source>
        <strain evidence="11 12">DSM 11995</strain>
    </source>
</reference>
<dbReference type="Pfam" id="PF04210">
    <property type="entry name" value="MtrG"/>
    <property type="match status" value="1"/>
</dbReference>
<protein>
    <recommendedName>
        <fullName evidence="10">Tetrahydromethanopterin S-methyltransferase subunit G</fullName>
        <ecNumber evidence="10">7.2.1.4</ecNumber>
    </recommendedName>
    <alternativeName>
        <fullName evidence="10">N5-methyltetrahydromethanopterin--coenzyme M methyltransferase subunit G</fullName>
    </alternativeName>
</protein>
<keyword evidence="3 10" id="KW-0489">Methyltransferase</keyword>
<dbReference type="RefSeq" id="WP_116592373.1">
    <property type="nucleotide sequence ID" value="NZ_MZGS01000024.1"/>
</dbReference>
<comment type="similarity">
    <text evidence="10">Belongs to the MtrG family.</text>
</comment>
<dbReference type="AlphaFoldDB" id="A0A315XKV8"/>
<evidence type="ECO:0000256" key="6">
    <source>
        <dbReference type="ARBA" id="ARBA00022967"/>
    </source>
</evidence>
<comment type="subunit">
    <text evidence="10">The complex is composed of 8 subunits; MtrA, MtrB, MtrC, MtrD, MtrE, MtrF, MtrG and MtrH.</text>
</comment>
<dbReference type="PIRSF" id="PIRSF006500">
    <property type="entry name" value="MtrG"/>
    <property type="match status" value="1"/>
</dbReference>
<keyword evidence="9 10" id="KW-0472">Membrane</keyword>
<name>A0A315XKV8_9EURY</name>
<comment type="caution">
    <text evidence="11">The sequence shown here is derived from an EMBL/GenBank/DDBJ whole genome shotgun (WGS) entry which is preliminary data.</text>
</comment>
<dbReference type="NCBIfam" id="TIGR01149">
    <property type="entry name" value="mtrG"/>
    <property type="match status" value="1"/>
</dbReference>
<keyword evidence="1 10" id="KW-1003">Cell membrane</keyword>
<evidence type="ECO:0000313" key="12">
    <source>
        <dbReference type="Proteomes" id="UP000251717"/>
    </source>
</evidence>
<organism evidence="11 12">
    <name type="scientific">Methanobrevibacter thaueri</name>
    <dbReference type="NCBI Taxonomy" id="190975"/>
    <lineage>
        <taxon>Archaea</taxon>
        <taxon>Methanobacteriati</taxon>
        <taxon>Methanobacteriota</taxon>
        <taxon>Methanomada group</taxon>
        <taxon>Methanobacteria</taxon>
        <taxon>Methanobacteriales</taxon>
        <taxon>Methanobacteriaceae</taxon>
        <taxon>Methanobrevibacter</taxon>
    </lineage>
</organism>
<comment type="function">
    <text evidence="10">Part of a complex that catalyzes the formation of methyl-coenzyme M and tetrahydromethanopterin from coenzyme M and methyl-tetrahydromethanopterin. This is an energy-conserving, sodium-ion translocating step.</text>
</comment>
<dbReference type="InterPro" id="IPR005866">
    <property type="entry name" value="THM_MeTrfase_su_G"/>
</dbReference>
<dbReference type="OrthoDB" id="147532at2157"/>
<keyword evidence="2 10" id="KW-0554">One-carbon metabolism</keyword>
<evidence type="ECO:0000256" key="8">
    <source>
        <dbReference type="ARBA" id="ARBA00022994"/>
    </source>
</evidence>
<dbReference type="GO" id="GO:0005886">
    <property type="term" value="C:plasma membrane"/>
    <property type="evidence" value="ECO:0007669"/>
    <property type="project" value="UniProtKB-SubCell"/>
</dbReference>
<gene>
    <name evidence="10" type="primary">mtrG</name>
    <name evidence="11" type="ORF">MBBTH_14430</name>
</gene>
<evidence type="ECO:0000256" key="9">
    <source>
        <dbReference type="ARBA" id="ARBA00023136"/>
    </source>
</evidence>
<evidence type="ECO:0000256" key="3">
    <source>
        <dbReference type="ARBA" id="ARBA00022603"/>
    </source>
</evidence>
<evidence type="ECO:0000256" key="5">
    <source>
        <dbReference type="ARBA" id="ARBA00022692"/>
    </source>
</evidence>
<evidence type="ECO:0000256" key="1">
    <source>
        <dbReference type="ARBA" id="ARBA00022475"/>
    </source>
</evidence>
<accession>A0A315XKV8</accession>
<keyword evidence="7 10" id="KW-1133">Transmembrane helix</keyword>